<feature type="domain" description="Mce/MlaD" evidence="2">
    <location>
        <begin position="48"/>
        <end position="123"/>
    </location>
</feature>
<name>A0ABY5DQR9_9ACTN</name>
<dbReference type="PANTHER" id="PTHR33371:SF4">
    <property type="entry name" value="INTERMEMBRANE PHOSPHOLIPID TRANSPORT SYSTEM BINDING PROTEIN MLAD"/>
    <property type="match status" value="1"/>
</dbReference>
<evidence type="ECO:0000313" key="3">
    <source>
        <dbReference type="EMBL" id="UTI63583.1"/>
    </source>
</evidence>
<evidence type="ECO:0000256" key="1">
    <source>
        <dbReference type="SAM" id="MobiDB-lite"/>
    </source>
</evidence>
<keyword evidence="4" id="KW-1185">Reference proteome</keyword>
<proteinExistence type="predicted"/>
<evidence type="ECO:0000259" key="2">
    <source>
        <dbReference type="Pfam" id="PF02470"/>
    </source>
</evidence>
<reference evidence="3 4" key="1">
    <citation type="submission" date="2022-06" db="EMBL/GenBank/DDBJ databases">
        <title>Paraconexibacter antarcticus.</title>
        <authorList>
            <person name="Kim C.S."/>
        </authorList>
    </citation>
    <scope>NUCLEOTIDE SEQUENCE [LARGE SCALE GENOMIC DNA]</scope>
    <source>
        <strain evidence="3 4">02-257</strain>
    </source>
</reference>
<dbReference type="RefSeq" id="WP_254570308.1">
    <property type="nucleotide sequence ID" value="NZ_CP098502.1"/>
</dbReference>
<dbReference type="InterPro" id="IPR003399">
    <property type="entry name" value="Mce/MlaD"/>
</dbReference>
<dbReference type="Pfam" id="PF02470">
    <property type="entry name" value="MlaD"/>
    <property type="match status" value="1"/>
</dbReference>
<evidence type="ECO:0000313" key="4">
    <source>
        <dbReference type="Proteomes" id="UP001056035"/>
    </source>
</evidence>
<organism evidence="3 4">
    <name type="scientific">Paraconexibacter antarcticus</name>
    <dbReference type="NCBI Taxonomy" id="2949664"/>
    <lineage>
        <taxon>Bacteria</taxon>
        <taxon>Bacillati</taxon>
        <taxon>Actinomycetota</taxon>
        <taxon>Thermoleophilia</taxon>
        <taxon>Solirubrobacterales</taxon>
        <taxon>Paraconexibacteraceae</taxon>
        <taxon>Paraconexibacter</taxon>
    </lineage>
</organism>
<dbReference type="Proteomes" id="UP001056035">
    <property type="component" value="Chromosome"/>
</dbReference>
<feature type="region of interest" description="Disordered" evidence="1">
    <location>
        <begin position="389"/>
        <end position="417"/>
    </location>
</feature>
<dbReference type="InterPro" id="IPR052336">
    <property type="entry name" value="MlaD_Phospholipid_Transporter"/>
</dbReference>
<dbReference type="EMBL" id="CP098502">
    <property type="protein sequence ID" value="UTI63583.1"/>
    <property type="molecule type" value="Genomic_DNA"/>
</dbReference>
<protein>
    <submittedName>
        <fullName evidence="3">MlaD family protein</fullName>
    </submittedName>
</protein>
<gene>
    <name evidence="3" type="ORF">NBH00_19845</name>
</gene>
<sequence>MLNPERLILEARRSMKPLILLVIMAGLAAVTFAGVARNVTFQRPWQSYRTVRAQFDDVKGIFPGGHQVRIHGVKVGIVSQSKLVNGHPVLTLKIEKKWGPIYKDAHLRIRPVTPLEDLYVNVTDRGHKSAGEATQNDIIAADQTISPVDVSRVLDTFNANTRERLTILLSELGKGLSDGGVKLRATFASLAPFLHVAEDTTRVLADRQAALKRVIHNFGALSAALAKRDQDLNKFVVQGNQTLGELAQNDQPLAATLSSLGQLVPVMRDSFAAVENLSGHLDPALTSLKPVAADLKSGLANLQKFGTDATPALAAFRPATRDLRTMARTLPSTARSLSTAFGRLRGQAPQFDSLTAKLDPCMATLNGFMNNTMSVLKYTDANGSFPRADEVVDTDAPSDLKPPPLNSKPIASCTGGK</sequence>
<accession>A0ABY5DQR9</accession>
<dbReference type="PANTHER" id="PTHR33371">
    <property type="entry name" value="INTERMEMBRANE PHOSPHOLIPID TRANSPORT SYSTEM BINDING PROTEIN MLAD-RELATED"/>
    <property type="match status" value="1"/>
</dbReference>